<proteinExistence type="predicted"/>
<organism evidence="1 2">
    <name type="scientific">Vaccinium darrowii</name>
    <dbReference type="NCBI Taxonomy" id="229202"/>
    <lineage>
        <taxon>Eukaryota</taxon>
        <taxon>Viridiplantae</taxon>
        <taxon>Streptophyta</taxon>
        <taxon>Embryophyta</taxon>
        <taxon>Tracheophyta</taxon>
        <taxon>Spermatophyta</taxon>
        <taxon>Magnoliopsida</taxon>
        <taxon>eudicotyledons</taxon>
        <taxon>Gunneridae</taxon>
        <taxon>Pentapetalae</taxon>
        <taxon>asterids</taxon>
        <taxon>Ericales</taxon>
        <taxon>Ericaceae</taxon>
        <taxon>Vaccinioideae</taxon>
        <taxon>Vaccinieae</taxon>
        <taxon>Vaccinium</taxon>
    </lineage>
</organism>
<protein>
    <submittedName>
        <fullName evidence="1">Uncharacterized protein</fullName>
    </submittedName>
</protein>
<dbReference type="Proteomes" id="UP000828048">
    <property type="component" value="Chromosome 9"/>
</dbReference>
<dbReference type="EMBL" id="CM037159">
    <property type="protein sequence ID" value="KAH7866309.1"/>
    <property type="molecule type" value="Genomic_DNA"/>
</dbReference>
<reference evidence="1 2" key="1">
    <citation type="journal article" date="2021" name="Hortic Res">
        <title>High-quality reference genome and annotation aids understanding of berry development for evergreen blueberry (Vaccinium darrowii).</title>
        <authorList>
            <person name="Yu J."/>
            <person name="Hulse-Kemp A.M."/>
            <person name="Babiker E."/>
            <person name="Staton M."/>
        </authorList>
    </citation>
    <scope>NUCLEOTIDE SEQUENCE [LARGE SCALE GENOMIC DNA]</scope>
    <source>
        <strain evidence="2">cv. NJ 8807/NJ 8810</strain>
        <tissue evidence="1">Young leaf</tissue>
    </source>
</reference>
<evidence type="ECO:0000313" key="1">
    <source>
        <dbReference type="EMBL" id="KAH7866309.1"/>
    </source>
</evidence>
<name>A0ACB7ZLC7_9ERIC</name>
<evidence type="ECO:0000313" key="2">
    <source>
        <dbReference type="Proteomes" id="UP000828048"/>
    </source>
</evidence>
<comment type="caution">
    <text evidence="1">The sequence shown here is derived from an EMBL/GenBank/DDBJ whole genome shotgun (WGS) entry which is preliminary data.</text>
</comment>
<gene>
    <name evidence="1" type="ORF">Vadar_018617</name>
</gene>
<keyword evidence="2" id="KW-1185">Reference proteome</keyword>
<accession>A0ACB7ZLC7</accession>
<sequence>MEAAGALWNLSLDDERNPEAIAAAGGVEALVSRSAAAAAAAAEHYTLTLHSDAQHHELTTKMSTPRDKSTTNISVSQQNLASTIASSIASTVPPQPPTLVEDIHEGEHKNGEGDGGIESIDRGVGGGEGIGEGGAGSNGIKYLKKGNAPCWQHYDRVEINGKVKAICLYCKKILAAHSGNGTKALIEHHKRCPRRKVADSSQKVLTQSFITGEGKKKLEAYTFDQNFARRELACMIIIHEYPLSMVEHAGFKRFTMALQPLFQMVSRNTLKADIFKIYDGERLKAMKVLEKIQRGLP</sequence>